<dbReference type="GO" id="GO:0022857">
    <property type="term" value="F:transmembrane transporter activity"/>
    <property type="evidence" value="ECO:0007669"/>
    <property type="project" value="InterPro"/>
</dbReference>
<keyword evidence="5 8" id="KW-1133">Transmembrane helix</keyword>
<evidence type="ECO:0000256" key="5">
    <source>
        <dbReference type="ARBA" id="ARBA00022989"/>
    </source>
</evidence>
<comment type="similarity">
    <text evidence="2 7">Belongs to the sodium:solute symporter (SSF) (TC 2.A.21) family.</text>
</comment>
<feature type="transmembrane region" description="Helical" evidence="8">
    <location>
        <begin position="371"/>
        <end position="394"/>
    </location>
</feature>
<keyword evidence="3" id="KW-0813">Transport</keyword>
<evidence type="ECO:0000256" key="6">
    <source>
        <dbReference type="ARBA" id="ARBA00023136"/>
    </source>
</evidence>
<proteinExistence type="inferred from homology"/>
<dbReference type="Pfam" id="PF00474">
    <property type="entry name" value="SSF"/>
    <property type="match status" value="1"/>
</dbReference>
<dbReference type="CDD" id="cd10322">
    <property type="entry name" value="SLC5sbd"/>
    <property type="match status" value="1"/>
</dbReference>
<feature type="transmembrane region" description="Helical" evidence="8">
    <location>
        <begin position="151"/>
        <end position="171"/>
    </location>
</feature>
<keyword evidence="6 8" id="KW-0472">Membrane</keyword>
<dbReference type="OrthoDB" id="9810181at2"/>
<evidence type="ECO:0000256" key="2">
    <source>
        <dbReference type="ARBA" id="ARBA00006434"/>
    </source>
</evidence>
<evidence type="ECO:0000256" key="1">
    <source>
        <dbReference type="ARBA" id="ARBA00004141"/>
    </source>
</evidence>
<dbReference type="GO" id="GO:0005886">
    <property type="term" value="C:plasma membrane"/>
    <property type="evidence" value="ECO:0007669"/>
    <property type="project" value="TreeGrafter"/>
</dbReference>
<keyword evidence="10" id="KW-1185">Reference proteome</keyword>
<evidence type="ECO:0000256" key="8">
    <source>
        <dbReference type="SAM" id="Phobius"/>
    </source>
</evidence>
<dbReference type="InterPro" id="IPR038377">
    <property type="entry name" value="Na/Glc_symporter_sf"/>
</dbReference>
<dbReference type="Proteomes" id="UP000093044">
    <property type="component" value="Chromosome"/>
</dbReference>
<feature type="transmembrane region" description="Helical" evidence="8">
    <location>
        <begin position="112"/>
        <end position="131"/>
    </location>
</feature>
<evidence type="ECO:0000256" key="3">
    <source>
        <dbReference type="ARBA" id="ARBA00022448"/>
    </source>
</evidence>
<evidence type="ECO:0000313" key="9">
    <source>
        <dbReference type="EMBL" id="ANZ45258.1"/>
    </source>
</evidence>
<dbReference type="InterPro" id="IPR050277">
    <property type="entry name" value="Sodium:Solute_Symporter"/>
</dbReference>
<dbReference type="EMBL" id="CP016757">
    <property type="protein sequence ID" value="ANZ45258.1"/>
    <property type="molecule type" value="Genomic_DNA"/>
</dbReference>
<feature type="transmembrane region" description="Helical" evidence="8">
    <location>
        <begin position="346"/>
        <end position="365"/>
    </location>
</feature>
<dbReference type="PANTHER" id="PTHR48086">
    <property type="entry name" value="SODIUM/PROLINE SYMPORTER-RELATED"/>
    <property type="match status" value="1"/>
</dbReference>
<accession>A0A1B2I5K9</accession>
<feature type="transmembrane region" description="Helical" evidence="8">
    <location>
        <begin position="223"/>
        <end position="242"/>
    </location>
</feature>
<organism evidence="9 10">
    <name type="scientific">Cloacibacillus porcorum</name>
    <dbReference type="NCBI Taxonomy" id="1197717"/>
    <lineage>
        <taxon>Bacteria</taxon>
        <taxon>Thermotogati</taxon>
        <taxon>Synergistota</taxon>
        <taxon>Synergistia</taxon>
        <taxon>Synergistales</taxon>
        <taxon>Synergistaceae</taxon>
        <taxon>Cloacibacillus</taxon>
    </lineage>
</organism>
<feature type="transmembrane region" description="Helical" evidence="8">
    <location>
        <begin position="6"/>
        <end position="24"/>
    </location>
</feature>
<name>A0A1B2I5K9_9BACT</name>
<feature type="transmembrane region" description="Helical" evidence="8">
    <location>
        <begin position="178"/>
        <end position="203"/>
    </location>
</feature>
<feature type="transmembrane region" description="Helical" evidence="8">
    <location>
        <begin position="299"/>
        <end position="325"/>
    </location>
</feature>
<dbReference type="Gene3D" id="1.20.1730.10">
    <property type="entry name" value="Sodium/glucose cotransporter"/>
    <property type="match status" value="1"/>
</dbReference>
<dbReference type="PANTHER" id="PTHR48086:SF7">
    <property type="entry name" value="SODIUM-SOLUTE SYMPORTER-RELATED"/>
    <property type="match status" value="1"/>
</dbReference>
<dbReference type="KEGG" id="cpor:BED41_09355"/>
<evidence type="ECO:0000256" key="7">
    <source>
        <dbReference type="RuleBase" id="RU362091"/>
    </source>
</evidence>
<feature type="transmembrane region" description="Helical" evidence="8">
    <location>
        <begin position="401"/>
        <end position="417"/>
    </location>
</feature>
<dbReference type="STRING" id="1197717.BED41_09355"/>
<comment type="subcellular location">
    <subcellularLocation>
        <location evidence="1">Membrane</location>
        <topology evidence="1">Multi-pass membrane protein</topology>
    </subcellularLocation>
</comment>
<dbReference type="PROSITE" id="PS50283">
    <property type="entry name" value="NA_SOLUT_SYMP_3"/>
    <property type="match status" value="1"/>
</dbReference>
<reference evidence="9" key="1">
    <citation type="submission" date="2016-08" db="EMBL/GenBank/DDBJ databases">
        <title>Complete genome of Cloacibacillus porcorum.</title>
        <authorList>
            <person name="Looft T."/>
            <person name="Bayles D.O."/>
            <person name="Alt D.P."/>
        </authorList>
    </citation>
    <scope>NUCLEOTIDE SEQUENCE [LARGE SCALE GENOMIC DNA]</scope>
    <source>
        <strain evidence="9">CL-84</strain>
    </source>
</reference>
<feature type="transmembrane region" description="Helical" evidence="8">
    <location>
        <begin position="429"/>
        <end position="447"/>
    </location>
</feature>
<protein>
    <recommendedName>
        <fullName evidence="11">Sodium:solute symporter</fullName>
    </recommendedName>
</protein>
<gene>
    <name evidence="9" type="ORF">BED41_09355</name>
</gene>
<evidence type="ECO:0000313" key="10">
    <source>
        <dbReference type="Proteomes" id="UP000093044"/>
    </source>
</evidence>
<evidence type="ECO:0008006" key="11">
    <source>
        <dbReference type="Google" id="ProtNLM"/>
    </source>
</evidence>
<evidence type="ECO:0000256" key="4">
    <source>
        <dbReference type="ARBA" id="ARBA00022692"/>
    </source>
</evidence>
<feature type="transmembrane region" description="Helical" evidence="8">
    <location>
        <begin position="254"/>
        <end position="279"/>
    </location>
</feature>
<feature type="transmembrane region" description="Helical" evidence="8">
    <location>
        <begin position="70"/>
        <end position="91"/>
    </location>
</feature>
<keyword evidence="4 8" id="KW-0812">Transmembrane</keyword>
<dbReference type="InterPro" id="IPR001734">
    <property type="entry name" value="Na/solute_symporter"/>
</dbReference>
<dbReference type="RefSeq" id="WP_066745208.1">
    <property type="nucleotide sequence ID" value="NZ_CP016757.1"/>
</dbReference>
<sequence>MYLAAILIYLFALLAVGAWLARRVKDSKSFLVADRALPWYVSTGTIVATFMGAGSLIGAAGLAYKVGLSAMWMDIGGILAIVALAFIAGRIRRFEGLTTPEILGVRFNEPTRLVAALIIIAAETAIVGYQIRAGAYVLKLVAGVESGTGMIITAAFIIGYTMFAGMLSVAYTDLIQGVTIILALLIGAPFVIEAAGGMSAVAASLPPERLSLLGSSFRDAMKVLFPTFCLVFVMQPIWQRIFSCRDEKTCRIAVSASVPALIFLVAILAFTATIGAVVLPNLEDGGTVIIALAAHTLPPVIGVVMLCAAVAVIVSTGDSMLLSASSNIINDIYLRYINPKAEEKRILLYTRLVVLCLGILALIQIQYFPSILAMVIYAYTMEGGLAPALIAAFYWKRATPIAGLVCVLSAGVTTVTWEAMGMPFGIDTSFMTILVSTALLIVVSYVTPAPTEQQLSSFK</sequence>
<dbReference type="AlphaFoldDB" id="A0A1B2I5K9"/>
<dbReference type="GeneID" id="83058053"/>
<feature type="transmembrane region" description="Helical" evidence="8">
    <location>
        <begin position="36"/>
        <end position="64"/>
    </location>
</feature>